<dbReference type="InterPro" id="IPR010104">
    <property type="entry name" value="TonB_rcpt_bac"/>
</dbReference>
<proteinExistence type="predicted"/>
<evidence type="ECO:0000259" key="2">
    <source>
        <dbReference type="Pfam" id="PF07715"/>
    </source>
</evidence>
<sequence length="1198" mass="128841">MKTNHSAPLPRTALNLAVASALILMAPQHAAAQQSPAQPVQTDADAVVSRVLVVGTRKSEQTSNDEKKHARTAKDTIVADDVGSFPDRNVAEAISRIAGVSLDRNDFGEGDTVSVRGNTADLTRVEIDGIGVVSGGGTDLNGGGEGRGVALADMPAELIASVDVVKGATADMTEGSLGGSILIKTRTGLDFAKQTIVARVAAEQNTLAKKWTPSLNFIFADKYLGGRLGIVANITKTDARNEAHGVSQNSGATGSYQRVIDFDNSPEKTFSYTPSALSQSDAASTTPLASWARNAASGGGRLNSLSPLEILTRSAAAQTKDQCYASMPLLVDADVRGLSSADGSRARNQRINELRTCLGQWNDYSPYLLRNTIRRQRDERLNTDLRMDFKVNNNLTVYGKFNRNERTLEEDILNLSLGDIGYNATGSFTDSAVVNGRTVRTPVANSGYYFFNTPTNAGSSSTYRGLTNGQMVNIIPSSVKVDANHHLVGYTLANGTASTDQILTQLKNITKTAIVGGTWRSDGLRAEFLGGRTKSDFYRYGWRSSISTSYGPVDVAVSPVGLWTHTPVNPNFNQGDPANYGQLSSAGAGMPLRTPGTLGTALTLDNPRFNAMKEDIFKTDLTYAMGKHVSFLQNLKFGVNYRKQNSLSTQGGGSVVSTNPLVNVPDVSLRSFFYGCQDTPASLGTANACKYGVNPAATAIANPRDGKDVSIVMTPTDYNNLIAQVLTRQTNPFFAGAKDRPNTLVNSWTELDLRKLWQLTGVTNMNPLDCLRECTGTDGKVYAQPINEVTEKVTAGYLSTDFAFDRFPFTERTLPFGLELEGNFGWRYVKTNVKGTSSTTFQAVTPNPAGGTVTSAFRRNSALERDTTDFMPILNLSLWPIKDELVLRYNRSKQIARAPASRLTGSSVVCTNDYTDIDSGEDDDGGTMNCSGVMGNPGLRPQTNLNQNLSLEWYPNRDTVLGASTFVSKGIVGAAQRVNVVSKPFAGSGETDPLGGSLEDVQFSYSTWENGPALKKRGVELTAKTAFTFLPSVLRYTGISANYTRLRATSLEGQIVDLMTGVALEPVGQQKYSWNSSLWYDDGALQMRVALQVVTATFSRIASDDSFSNFPATSIASPGGLPYQPGAPVFRDGRRFIDAKIGYKFKNGVEIFAEARNLGKSTVTTSQGSFAPFADGVPSLNGYTYGGARYLVGLVARY</sequence>
<accession>A0ABZ0Y336</accession>
<evidence type="ECO:0000313" key="4">
    <source>
        <dbReference type="Proteomes" id="UP001326110"/>
    </source>
</evidence>
<keyword evidence="4" id="KW-1185">Reference proteome</keyword>
<dbReference type="Proteomes" id="UP001326110">
    <property type="component" value="Chromosome"/>
</dbReference>
<feature type="chain" id="PRO_5045859860" evidence="1">
    <location>
        <begin position="32"/>
        <end position="1198"/>
    </location>
</feature>
<dbReference type="EMBL" id="CP140152">
    <property type="protein sequence ID" value="WQH06264.1"/>
    <property type="molecule type" value="Genomic_DNA"/>
</dbReference>
<organism evidence="3 4">
    <name type="scientific">Duganella zoogloeoides</name>
    <dbReference type="NCBI Taxonomy" id="75659"/>
    <lineage>
        <taxon>Bacteria</taxon>
        <taxon>Pseudomonadati</taxon>
        <taxon>Pseudomonadota</taxon>
        <taxon>Betaproteobacteria</taxon>
        <taxon>Burkholderiales</taxon>
        <taxon>Oxalobacteraceae</taxon>
        <taxon>Telluria group</taxon>
        <taxon>Duganella</taxon>
    </lineage>
</organism>
<dbReference type="PANTHER" id="PTHR40980">
    <property type="entry name" value="PLUG DOMAIN-CONTAINING PROTEIN"/>
    <property type="match status" value="1"/>
</dbReference>
<protein>
    <submittedName>
        <fullName evidence="3">TonB-dependent receptor</fullName>
    </submittedName>
</protein>
<evidence type="ECO:0000313" key="3">
    <source>
        <dbReference type="EMBL" id="WQH06264.1"/>
    </source>
</evidence>
<dbReference type="SUPFAM" id="SSF56935">
    <property type="entry name" value="Porins"/>
    <property type="match status" value="1"/>
</dbReference>
<dbReference type="InterPro" id="IPR037066">
    <property type="entry name" value="Plug_dom_sf"/>
</dbReference>
<keyword evidence="1" id="KW-0732">Signal</keyword>
<name>A0ABZ0Y336_9BURK</name>
<evidence type="ECO:0000256" key="1">
    <source>
        <dbReference type="SAM" id="SignalP"/>
    </source>
</evidence>
<dbReference type="PANTHER" id="PTHR40980:SF3">
    <property type="entry name" value="TONB-DEPENDENT RECEPTOR-LIKE BETA-BARREL DOMAIN-CONTAINING PROTEIN"/>
    <property type="match status" value="1"/>
</dbReference>
<dbReference type="Pfam" id="PF07715">
    <property type="entry name" value="Plug"/>
    <property type="match status" value="1"/>
</dbReference>
<dbReference type="RefSeq" id="WP_019922231.1">
    <property type="nucleotide sequence ID" value="NZ_CP140152.1"/>
</dbReference>
<dbReference type="InterPro" id="IPR012910">
    <property type="entry name" value="Plug_dom"/>
</dbReference>
<feature type="signal peptide" evidence="1">
    <location>
        <begin position="1"/>
        <end position="31"/>
    </location>
</feature>
<keyword evidence="3" id="KW-0675">Receptor</keyword>
<dbReference type="NCBIfam" id="TIGR01782">
    <property type="entry name" value="TonB-Xanth-Caul"/>
    <property type="match status" value="1"/>
</dbReference>
<feature type="domain" description="TonB-dependent receptor plug" evidence="2">
    <location>
        <begin position="71"/>
        <end position="179"/>
    </location>
</feature>
<dbReference type="Gene3D" id="2.170.130.10">
    <property type="entry name" value="TonB-dependent receptor, plug domain"/>
    <property type="match status" value="1"/>
</dbReference>
<dbReference type="GeneID" id="43163941"/>
<reference evidence="3 4" key="1">
    <citation type="submission" date="2023-11" db="EMBL/GenBank/DDBJ databases">
        <title>MicrobeMod: A computational toolkit for identifying prokaryotic methylation and restriction-modification with nanopore sequencing.</title>
        <authorList>
            <person name="Crits-Christoph A."/>
            <person name="Kang S.C."/>
            <person name="Lee H."/>
            <person name="Ostrov N."/>
        </authorList>
    </citation>
    <scope>NUCLEOTIDE SEQUENCE [LARGE SCALE GENOMIC DNA]</scope>
    <source>
        <strain evidence="3 4">ATCC 25935</strain>
    </source>
</reference>
<gene>
    <name evidence="3" type="ORF">SR858_08045</name>
</gene>